<evidence type="ECO:0000313" key="3">
    <source>
        <dbReference type="EMBL" id="CAI0375965.1"/>
    </source>
</evidence>
<keyword evidence="2" id="KW-1133">Transmembrane helix</keyword>
<dbReference type="PANTHER" id="PTHR13929">
    <property type="entry name" value="1,4-DIHYDROXY-2-NAPHTHOATE OCTAPRENYLTRANSFERASE"/>
    <property type="match status" value="1"/>
</dbReference>
<reference evidence="3" key="1">
    <citation type="submission" date="2022-08" db="EMBL/GenBank/DDBJ databases">
        <authorList>
            <person name="Gutierrez-Valencia J."/>
        </authorList>
    </citation>
    <scope>NUCLEOTIDE SEQUENCE</scope>
</reference>
<feature type="transmembrane region" description="Helical" evidence="2">
    <location>
        <begin position="139"/>
        <end position="159"/>
    </location>
</feature>
<keyword evidence="1" id="KW-0808">Transferase</keyword>
<name>A0AAV0GV59_9ROSI</name>
<keyword evidence="2" id="KW-0472">Membrane</keyword>
<feature type="transmembrane region" description="Helical" evidence="2">
    <location>
        <begin position="12"/>
        <end position="29"/>
    </location>
</feature>
<dbReference type="GO" id="GO:0004659">
    <property type="term" value="F:prenyltransferase activity"/>
    <property type="evidence" value="ECO:0007669"/>
    <property type="project" value="InterPro"/>
</dbReference>
<protein>
    <submittedName>
        <fullName evidence="3">Uncharacterized protein</fullName>
    </submittedName>
</protein>
<proteinExistence type="predicted"/>
<keyword evidence="4" id="KW-1185">Reference proteome</keyword>
<organism evidence="3 4">
    <name type="scientific">Linum tenue</name>
    <dbReference type="NCBI Taxonomy" id="586396"/>
    <lineage>
        <taxon>Eukaryota</taxon>
        <taxon>Viridiplantae</taxon>
        <taxon>Streptophyta</taxon>
        <taxon>Embryophyta</taxon>
        <taxon>Tracheophyta</taxon>
        <taxon>Spermatophyta</taxon>
        <taxon>Magnoliopsida</taxon>
        <taxon>eudicotyledons</taxon>
        <taxon>Gunneridae</taxon>
        <taxon>Pentapetalae</taxon>
        <taxon>rosids</taxon>
        <taxon>fabids</taxon>
        <taxon>Malpighiales</taxon>
        <taxon>Linaceae</taxon>
        <taxon>Linum</taxon>
    </lineage>
</organism>
<dbReference type="GO" id="GO:0042372">
    <property type="term" value="P:phylloquinone biosynthetic process"/>
    <property type="evidence" value="ECO:0007669"/>
    <property type="project" value="TreeGrafter"/>
</dbReference>
<dbReference type="AlphaFoldDB" id="A0AAV0GV59"/>
<dbReference type="EMBL" id="CAMGYJ010000002">
    <property type="protein sequence ID" value="CAI0375965.1"/>
    <property type="molecule type" value="Genomic_DNA"/>
</dbReference>
<dbReference type="PANTHER" id="PTHR13929:SF0">
    <property type="entry name" value="UBIA PRENYLTRANSFERASE DOMAIN-CONTAINING PROTEIN 1"/>
    <property type="match status" value="1"/>
</dbReference>
<dbReference type="InterPro" id="IPR026046">
    <property type="entry name" value="UBIAD1"/>
</dbReference>
<evidence type="ECO:0000256" key="1">
    <source>
        <dbReference type="ARBA" id="ARBA00022679"/>
    </source>
</evidence>
<keyword evidence="2" id="KW-0812">Transmembrane</keyword>
<feature type="transmembrane region" description="Helical" evidence="2">
    <location>
        <begin position="110"/>
        <end position="133"/>
    </location>
</feature>
<comment type="caution">
    <text evidence="3">The sequence shown here is derived from an EMBL/GenBank/DDBJ whole genome shotgun (WGS) entry which is preliminary data.</text>
</comment>
<evidence type="ECO:0000256" key="2">
    <source>
        <dbReference type="SAM" id="Phobius"/>
    </source>
</evidence>
<gene>
    <name evidence="3" type="ORF">LITE_LOCUS801</name>
</gene>
<accession>A0AAV0GV59</accession>
<sequence length="191" mass="21394">MCWMLGNACNWVLAMRMLTLFLVGFFYKLSLMICSSFLRACMDVPVSNASRISSDFHGKGGIMSGIHEKQYKIRSQRFCQQALNESTSGGSVNRKDDVSRGALIWRAIKLPIYSVALVPLTVGAAAAYLQTGVFSAKRYFTLLISSVLIITWLNLRLVLQFKILELSSCITLSTAILYEDSYWLALTCKYS</sequence>
<evidence type="ECO:0000313" key="4">
    <source>
        <dbReference type="Proteomes" id="UP001154282"/>
    </source>
</evidence>
<dbReference type="Proteomes" id="UP001154282">
    <property type="component" value="Unassembled WGS sequence"/>
</dbReference>